<dbReference type="PANTHER" id="PTHR30050">
    <property type="entry name" value="CHROMOSOMAL REPLICATION INITIATOR PROTEIN DNAA"/>
    <property type="match status" value="1"/>
</dbReference>
<evidence type="ECO:0000313" key="4">
    <source>
        <dbReference type="Proteomes" id="UP001079535"/>
    </source>
</evidence>
<gene>
    <name evidence="3" type="ORF">OZZ17_14730</name>
</gene>
<dbReference type="CDD" id="cd00009">
    <property type="entry name" value="AAA"/>
    <property type="match status" value="1"/>
</dbReference>
<feature type="domain" description="IstB-like ATP-binding" evidence="2">
    <location>
        <begin position="66"/>
        <end position="265"/>
    </location>
</feature>
<dbReference type="Gene3D" id="3.40.50.300">
    <property type="entry name" value="P-loop containing nucleotide triphosphate hydrolases"/>
    <property type="match status" value="1"/>
</dbReference>
<protein>
    <submittedName>
        <fullName evidence="3">ATP-binding protein</fullName>
    </submittedName>
</protein>
<organism evidence="3 4">
    <name type="scientific">Mediterraneibacter gnavus</name>
    <name type="common">Ruminococcus gnavus</name>
    <dbReference type="NCBI Taxonomy" id="33038"/>
    <lineage>
        <taxon>Bacteria</taxon>
        <taxon>Bacillati</taxon>
        <taxon>Bacillota</taxon>
        <taxon>Clostridia</taxon>
        <taxon>Lachnospirales</taxon>
        <taxon>Lachnospiraceae</taxon>
        <taxon>Mediterraneibacter</taxon>
    </lineage>
</organism>
<comment type="caution">
    <text evidence="3">The sequence shown here is derived from an EMBL/GenBank/DDBJ whole genome shotgun (WGS) entry which is preliminary data.</text>
</comment>
<keyword evidence="3" id="KW-0547">Nucleotide-binding</keyword>
<dbReference type="RefSeq" id="WP_101874797.1">
    <property type="nucleotide sequence ID" value="NZ_JAPRAY010000023.1"/>
</dbReference>
<accession>A0A9Q6ALP9</accession>
<dbReference type="SUPFAM" id="SSF52540">
    <property type="entry name" value="P-loop containing nucleoside triphosphate hydrolases"/>
    <property type="match status" value="1"/>
</dbReference>
<name>A0A9Q6ALP9_MEDGN</name>
<sequence length="281" mass="32037">MTDTAGSIAGTILERFSEKRAPTENEYLGDDGLLYCSKCHTPVQCRVNMFGSPKIVGCVCKCRREEEEKRKAQEREMELQRRIRQLKANGIQEKHLLDWRFEVADDNKDIQMAKRYVENWSQVKEKNLGLLLWGDVGTGKSFTAACIANALLENGTAVLMTNFSKILNQMGAMYSDERYQYIASFSNFALLIIDDLGIERNTEYALEQVYAVIDERYKSGLPVIITTNLTINEIRNPSDVAHARIYSRVLEMCTPVHVAGSDRRKHIGMEKQKTVKEVLNL</sequence>
<dbReference type="InterPro" id="IPR002611">
    <property type="entry name" value="IstB_ATP-bd"/>
</dbReference>
<evidence type="ECO:0000313" key="3">
    <source>
        <dbReference type="EMBL" id="MCZ0668776.1"/>
    </source>
</evidence>
<evidence type="ECO:0000259" key="2">
    <source>
        <dbReference type="Pfam" id="PF01695"/>
    </source>
</evidence>
<reference evidence="3" key="1">
    <citation type="submission" date="2022-11" db="EMBL/GenBank/DDBJ databases">
        <title>Temperate bacteriophages infecting mucin-degrading bacterium Ruminococcus gnavus from the human gut.</title>
        <authorList>
            <person name="Buttimer C."/>
        </authorList>
    </citation>
    <scope>NUCLEOTIDE SEQUENCE</scope>
    <source>
        <strain evidence="3">CCUG 49994</strain>
    </source>
</reference>
<dbReference type="NCBIfam" id="NF005992">
    <property type="entry name" value="PRK08116.1"/>
    <property type="match status" value="1"/>
</dbReference>
<dbReference type="AlphaFoldDB" id="A0A9Q6ALP9"/>
<dbReference type="PANTHER" id="PTHR30050:SF4">
    <property type="entry name" value="ATP-BINDING PROTEIN RV3427C IN INSERTION SEQUENCE-RELATED"/>
    <property type="match status" value="1"/>
</dbReference>
<dbReference type="Proteomes" id="UP001079535">
    <property type="component" value="Unassembled WGS sequence"/>
</dbReference>
<dbReference type="InterPro" id="IPR027417">
    <property type="entry name" value="P-loop_NTPase"/>
</dbReference>
<feature type="coiled-coil region" evidence="1">
    <location>
        <begin position="62"/>
        <end position="89"/>
    </location>
</feature>
<dbReference type="GO" id="GO:0005524">
    <property type="term" value="F:ATP binding"/>
    <property type="evidence" value="ECO:0007669"/>
    <property type="project" value="UniProtKB-KW"/>
</dbReference>
<dbReference type="EMBL" id="JAPRAY010000023">
    <property type="protein sequence ID" value="MCZ0668776.1"/>
    <property type="molecule type" value="Genomic_DNA"/>
</dbReference>
<keyword evidence="1" id="KW-0175">Coiled coil</keyword>
<evidence type="ECO:0000256" key="1">
    <source>
        <dbReference type="SAM" id="Coils"/>
    </source>
</evidence>
<proteinExistence type="predicted"/>
<dbReference type="Pfam" id="PF01695">
    <property type="entry name" value="IstB_IS21"/>
    <property type="match status" value="1"/>
</dbReference>
<keyword evidence="3" id="KW-0067">ATP-binding</keyword>
<dbReference type="GO" id="GO:0006260">
    <property type="term" value="P:DNA replication"/>
    <property type="evidence" value="ECO:0007669"/>
    <property type="project" value="TreeGrafter"/>
</dbReference>